<dbReference type="SUPFAM" id="SSF52440">
    <property type="entry name" value="PreATP-grasp domain"/>
    <property type="match status" value="1"/>
</dbReference>
<comment type="function">
    <text evidence="9">This is one of the 2 subunits of the biotin-dependent propionyl-CoA carboxylase (PCC), a mitochondrial enzyme involved in the catabolism of odd chain fatty acids, branched-chain amino acids isoleucine, threonine, methionine, and valine and other metabolites. Propionyl-CoA carboxylase catalyzes the carboxylation of propionyl-CoA/propanoyl-CoA to D-methylmalonyl-CoA/(S)-methylmalonyl-CoA. Within the holoenzyme, the alpha subunit catalyzes the ATP-dependent carboxylation of the biotin carried by the biotin carboxyl carrier (BCC) domain, while the beta subunit then transfers the carboxyl group from carboxylated biotin to propionyl-CoA. Propionyl-CoA carboxylase also significantly acts on butyryl-CoA/butanoyl-CoA, which is converted to ethylmalonyl-CoA/(2S)-ethylmalonyl-CoA. Other alternative minor substrates include (2E)-butenoyl-CoA/crotonoyl-CoA.</text>
</comment>
<dbReference type="Pfam" id="PF02785">
    <property type="entry name" value="Biotin_carb_C"/>
    <property type="match status" value="1"/>
</dbReference>
<dbReference type="InterPro" id="IPR011054">
    <property type="entry name" value="Rudment_hybrid_motif"/>
</dbReference>
<dbReference type="GO" id="GO:0046872">
    <property type="term" value="F:metal ion binding"/>
    <property type="evidence" value="ECO:0007669"/>
    <property type="project" value="InterPro"/>
</dbReference>
<keyword evidence="8" id="KW-0092">Biotin</keyword>
<dbReference type="AlphaFoldDB" id="A0A914V4P1"/>
<evidence type="ECO:0000259" key="12">
    <source>
        <dbReference type="PROSITE" id="PS50975"/>
    </source>
</evidence>
<evidence type="ECO:0000256" key="8">
    <source>
        <dbReference type="ARBA" id="ARBA00023267"/>
    </source>
</evidence>
<dbReference type="CDD" id="cd06850">
    <property type="entry name" value="biotinyl_domain"/>
    <property type="match status" value="1"/>
</dbReference>
<reference evidence="15" key="1">
    <citation type="submission" date="2022-11" db="UniProtKB">
        <authorList>
            <consortium name="WormBaseParasite"/>
        </authorList>
    </citation>
    <scope>IDENTIFICATION</scope>
</reference>
<dbReference type="NCBIfam" id="NF006367">
    <property type="entry name" value="PRK08591.1"/>
    <property type="match status" value="1"/>
</dbReference>
<dbReference type="InterPro" id="IPR050856">
    <property type="entry name" value="Biotin_carboxylase_complex"/>
</dbReference>
<keyword evidence="6" id="KW-0809">Transit peptide</keyword>
<evidence type="ECO:0000256" key="2">
    <source>
        <dbReference type="ARBA" id="ARBA00004305"/>
    </source>
</evidence>
<dbReference type="InterPro" id="IPR011761">
    <property type="entry name" value="ATP-grasp"/>
</dbReference>
<dbReference type="GO" id="GO:0005759">
    <property type="term" value="C:mitochondrial matrix"/>
    <property type="evidence" value="ECO:0007669"/>
    <property type="project" value="UniProtKB-SubCell"/>
</dbReference>
<dbReference type="FunFam" id="3.40.50.20:FF:000010">
    <property type="entry name" value="Propionyl-CoA carboxylase subunit alpha"/>
    <property type="match status" value="1"/>
</dbReference>
<evidence type="ECO:0000259" key="13">
    <source>
        <dbReference type="PROSITE" id="PS50979"/>
    </source>
</evidence>
<evidence type="ECO:0000256" key="10">
    <source>
        <dbReference type="PROSITE-ProRule" id="PRU00409"/>
    </source>
</evidence>
<dbReference type="FunFam" id="2.40.50.100:FF:000003">
    <property type="entry name" value="Acetyl-CoA carboxylase biotin carboxyl carrier protein"/>
    <property type="match status" value="1"/>
</dbReference>
<dbReference type="InterPro" id="IPR005479">
    <property type="entry name" value="CPAse_ATP-bd"/>
</dbReference>
<dbReference type="Pfam" id="PF00364">
    <property type="entry name" value="Biotin_lipoyl"/>
    <property type="match status" value="1"/>
</dbReference>
<dbReference type="PROSITE" id="PS50979">
    <property type="entry name" value="BC"/>
    <property type="match status" value="1"/>
</dbReference>
<dbReference type="SUPFAM" id="SSF51246">
    <property type="entry name" value="Rudiment single hybrid motif"/>
    <property type="match status" value="1"/>
</dbReference>
<dbReference type="Gene3D" id="3.30.700.40">
    <property type="match status" value="1"/>
</dbReference>
<dbReference type="InterPro" id="IPR011053">
    <property type="entry name" value="Single_hybrid_motif"/>
</dbReference>
<protein>
    <submittedName>
        <fullName evidence="15">Methylcrotonoyl-CoA carboxylase 1</fullName>
    </submittedName>
</protein>
<dbReference type="Proteomes" id="UP000887566">
    <property type="component" value="Unplaced"/>
</dbReference>
<dbReference type="GO" id="GO:0004485">
    <property type="term" value="F:methylcrotonoyl-CoA carboxylase activity"/>
    <property type="evidence" value="ECO:0007669"/>
    <property type="project" value="TreeGrafter"/>
</dbReference>
<evidence type="ECO:0000256" key="4">
    <source>
        <dbReference type="ARBA" id="ARBA00022741"/>
    </source>
</evidence>
<keyword evidence="5 10" id="KW-0067">ATP-binding</keyword>
<keyword evidence="14" id="KW-1185">Reference proteome</keyword>
<feature type="domain" description="ATP-grasp" evidence="12">
    <location>
        <begin position="152"/>
        <end position="349"/>
    </location>
</feature>
<sequence>MSLTRVVHLRIAGCSRLRLQQARWRHNPAEFRPISKLLIANRGEIACRVMKTARKLGIRTVAVYSEADRAALHVATADEAYCIGPPPSAESYLRMDKILAVAKKAGAQAIHPGYGFLSENAVFADKCQAENVIFVGPPSSAIRDMGIKNTAKQIMSDAGVPVVLGYHGTEQSDERLRQESQRIGYPVMLKAVYGGGGKGMRIARSEAEFAQQLESARREAKKSFGNDEMLVEKFVENPRHVEVQVFGDSHDNYVYLYERDCSIQRRHQKVIEEAPAPLISPETRRYLGEAAVKAARAVHYVGAGTVEFIMDSSEKFFFMEMNTRLQVEHCVSEMITGTDLVEWQLRVAQGEKLPIIDQSQIKLNGHAIESRIYAEDPDNNFMPGAGPLPYLRFPEVGPSVRVETGVSQGDQVSVHYDPMIAKIVVWGPDRLSAVRRLDTTLAETHVVGLKTNVNFVRSILTHPKFQAGKVYTDFIPDHKHDLFPEKKKPSFAVLAEASVAFVLHELAEVIGQPDFSPNDPFSKLDGFRVNLPNKQTIRLGDQSVAVEFNKDGSYTVHIDGHSELVTVNTLSGRSDSAQQSFEYCVEVAGESRKVTAVWIADNVTLFTQDGQFEFERPAPKWVRESVGGAVASGGMIAPMPGVIEKINVKVGDQVKQGDALIIMVAMKMEYVIRASKDGVVQAVLCTEGGQVAKNSTLVKFAEDAEGK</sequence>
<accession>A0A914V4P1</accession>
<evidence type="ECO:0000256" key="3">
    <source>
        <dbReference type="ARBA" id="ARBA00022598"/>
    </source>
</evidence>
<evidence type="ECO:0000256" key="6">
    <source>
        <dbReference type="ARBA" id="ARBA00022946"/>
    </source>
</evidence>
<evidence type="ECO:0000256" key="5">
    <source>
        <dbReference type="ARBA" id="ARBA00022840"/>
    </source>
</evidence>
<keyword evidence="7" id="KW-0496">Mitochondrion</keyword>
<dbReference type="PANTHER" id="PTHR18866">
    <property type="entry name" value="CARBOXYLASE:PYRUVATE/ACETYL-COA/PROPIONYL-COA CARBOXYLASE"/>
    <property type="match status" value="1"/>
</dbReference>
<dbReference type="FunFam" id="3.30.470.20:FF:000028">
    <property type="entry name" value="Methylcrotonoyl-CoA carboxylase subunit alpha, mitochondrial"/>
    <property type="match status" value="1"/>
</dbReference>
<keyword evidence="3" id="KW-0436">Ligase</keyword>
<feature type="domain" description="Lipoyl-binding" evidence="11">
    <location>
        <begin position="626"/>
        <end position="701"/>
    </location>
</feature>
<evidence type="ECO:0000256" key="9">
    <source>
        <dbReference type="ARBA" id="ARBA00056148"/>
    </source>
</evidence>
<evidence type="ECO:0000313" key="15">
    <source>
        <dbReference type="WBParaSite" id="PSAMB.scaffold1542size30269.g13695.t1"/>
    </source>
</evidence>
<feature type="domain" description="Biotin carboxylation" evidence="13">
    <location>
        <begin position="33"/>
        <end position="480"/>
    </location>
</feature>
<proteinExistence type="predicted"/>
<evidence type="ECO:0000259" key="11">
    <source>
        <dbReference type="PROSITE" id="PS50968"/>
    </source>
</evidence>
<organism evidence="14 15">
    <name type="scientific">Plectus sambesii</name>
    <dbReference type="NCBI Taxonomy" id="2011161"/>
    <lineage>
        <taxon>Eukaryota</taxon>
        <taxon>Metazoa</taxon>
        <taxon>Ecdysozoa</taxon>
        <taxon>Nematoda</taxon>
        <taxon>Chromadorea</taxon>
        <taxon>Plectida</taxon>
        <taxon>Plectina</taxon>
        <taxon>Plectoidea</taxon>
        <taxon>Plectidae</taxon>
        <taxon>Plectus</taxon>
    </lineage>
</organism>
<dbReference type="FunFam" id="3.30.1490.20:FF:000003">
    <property type="entry name" value="acetyl-CoA carboxylase isoform X1"/>
    <property type="match status" value="1"/>
</dbReference>
<dbReference type="GO" id="GO:0005524">
    <property type="term" value="F:ATP binding"/>
    <property type="evidence" value="ECO:0007669"/>
    <property type="project" value="UniProtKB-UniRule"/>
</dbReference>
<dbReference type="InterPro" id="IPR005481">
    <property type="entry name" value="BC-like_N"/>
</dbReference>
<dbReference type="InterPro" id="IPR011764">
    <property type="entry name" value="Biotin_carboxylation_dom"/>
</dbReference>
<dbReference type="SUPFAM" id="SSF51230">
    <property type="entry name" value="Single hybrid motif"/>
    <property type="match status" value="1"/>
</dbReference>
<dbReference type="PROSITE" id="PS00867">
    <property type="entry name" value="CPSASE_2"/>
    <property type="match status" value="1"/>
</dbReference>
<dbReference type="PANTHER" id="PTHR18866:SF33">
    <property type="entry name" value="METHYLCROTONOYL-COA CARBOXYLASE SUBUNIT ALPHA, MITOCHONDRIAL-RELATED"/>
    <property type="match status" value="1"/>
</dbReference>
<evidence type="ECO:0000256" key="7">
    <source>
        <dbReference type="ARBA" id="ARBA00023128"/>
    </source>
</evidence>
<dbReference type="Gene3D" id="3.30.470.20">
    <property type="entry name" value="ATP-grasp fold, B domain"/>
    <property type="match status" value="1"/>
</dbReference>
<comment type="cofactor">
    <cofactor evidence="1">
        <name>biotin</name>
        <dbReference type="ChEBI" id="CHEBI:57586"/>
    </cofactor>
</comment>
<dbReference type="Gene3D" id="2.40.50.100">
    <property type="match status" value="1"/>
</dbReference>
<dbReference type="PROSITE" id="PS50975">
    <property type="entry name" value="ATP_GRASP"/>
    <property type="match status" value="1"/>
</dbReference>
<dbReference type="Pfam" id="PF00289">
    <property type="entry name" value="Biotin_carb_N"/>
    <property type="match status" value="1"/>
</dbReference>
<dbReference type="InterPro" id="IPR005482">
    <property type="entry name" value="Biotin_COase_C"/>
</dbReference>
<dbReference type="PROSITE" id="PS00188">
    <property type="entry name" value="BIOTIN"/>
    <property type="match status" value="1"/>
</dbReference>
<evidence type="ECO:0000313" key="14">
    <source>
        <dbReference type="Proteomes" id="UP000887566"/>
    </source>
</evidence>
<evidence type="ECO:0000256" key="1">
    <source>
        <dbReference type="ARBA" id="ARBA00001953"/>
    </source>
</evidence>
<dbReference type="SMART" id="SM00878">
    <property type="entry name" value="Biotin_carb_C"/>
    <property type="match status" value="1"/>
</dbReference>
<dbReference type="Pfam" id="PF02786">
    <property type="entry name" value="CPSase_L_D2"/>
    <property type="match status" value="1"/>
</dbReference>
<dbReference type="WBParaSite" id="PSAMB.scaffold1542size30269.g13695.t1">
    <property type="protein sequence ID" value="PSAMB.scaffold1542size30269.g13695.t1"/>
    <property type="gene ID" value="PSAMB.scaffold1542size30269.g13695"/>
</dbReference>
<comment type="subcellular location">
    <subcellularLocation>
        <location evidence="2">Mitochondrion matrix</location>
    </subcellularLocation>
</comment>
<name>A0A914V4P1_9BILA</name>
<dbReference type="PROSITE" id="PS50968">
    <property type="entry name" value="BIOTINYL_LIPOYL"/>
    <property type="match status" value="1"/>
</dbReference>
<dbReference type="InterPro" id="IPR000089">
    <property type="entry name" value="Biotin_lipoyl"/>
</dbReference>
<keyword evidence="4 10" id="KW-0547">Nucleotide-binding</keyword>
<dbReference type="InterPro" id="IPR016185">
    <property type="entry name" value="PreATP-grasp_dom_sf"/>
</dbReference>
<dbReference type="SUPFAM" id="SSF56059">
    <property type="entry name" value="Glutathione synthetase ATP-binding domain-like"/>
    <property type="match status" value="1"/>
</dbReference>
<dbReference type="InterPro" id="IPR001882">
    <property type="entry name" value="Biotin_BS"/>
</dbReference>